<evidence type="ECO:0000313" key="1">
    <source>
        <dbReference type="EMBL" id="KAK7487722.1"/>
    </source>
</evidence>
<accession>A0ABD0KL61</accession>
<comment type="caution">
    <text evidence="1">The sequence shown here is derived from an EMBL/GenBank/DDBJ whole genome shotgun (WGS) entry which is preliminary data.</text>
</comment>
<dbReference type="EMBL" id="JACVVK020000160">
    <property type="protein sequence ID" value="KAK7487722.1"/>
    <property type="molecule type" value="Genomic_DNA"/>
</dbReference>
<keyword evidence="2" id="KW-1185">Reference proteome</keyword>
<dbReference type="Proteomes" id="UP001519460">
    <property type="component" value="Unassembled WGS sequence"/>
</dbReference>
<sequence>PEVVNSCGGATVRDDTRVRRSSDRKWSTAAAGLQCEMTHVFGGVQTESGQQLRRGYSAG</sequence>
<proteinExistence type="predicted"/>
<dbReference type="AlphaFoldDB" id="A0ABD0KL61"/>
<gene>
    <name evidence="1" type="ORF">BaRGS_00020989</name>
</gene>
<name>A0ABD0KL61_9CAEN</name>
<protein>
    <submittedName>
        <fullName evidence="1">Uncharacterized protein</fullName>
    </submittedName>
</protein>
<organism evidence="1 2">
    <name type="scientific">Batillaria attramentaria</name>
    <dbReference type="NCBI Taxonomy" id="370345"/>
    <lineage>
        <taxon>Eukaryota</taxon>
        <taxon>Metazoa</taxon>
        <taxon>Spiralia</taxon>
        <taxon>Lophotrochozoa</taxon>
        <taxon>Mollusca</taxon>
        <taxon>Gastropoda</taxon>
        <taxon>Caenogastropoda</taxon>
        <taxon>Sorbeoconcha</taxon>
        <taxon>Cerithioidea</taxon>
        <taxon>Batillariidae</taxon>
        <taxon>Batillaria</taxon>
    </lineage>
</organism>
<reference evidence="1 2" key="1">
    <citation type="journal article" date="2023" name="Sci. Data">
        <title>Genome assembly of the Korean intertidal mud-creeper Batillaria attramentaria.</title>
        <authorList>
            <person name="Patra A.K."/>
            <person name="Ho P.T."/>
            <person name="Jun S."/>
            <person name="Lee S.J."/>
            <person name="Kim Y."/>
            <person name="Won Y.J."/>
        </authorList>
    </citation>
    <scope>NUCLEOTIDE SEQUENCE [LARGE SCALE GENOMIC DNA]</scope>
    <source>
        <strain evidence="1">Wonlab-2016</strain>
    </source>
</reference>
<feature type="non-terminal residue" evidence="1">
    <location>
        <position position="1"/>
    </location>
</feature>
<evidence type="ECO:0000313" key="2">
    <source>
        <dbReference type="Proteomes" id="UP001519460"/>
    </source>
</evidence>